<dbReference type="Proteomes" id="UP000799440">
    <property type="component" value="Unassembled WGS sequence"/>
</dbReference>
<organism evidence="3 4">
    <name type="scientific">Sporormia fimetaria CBS 119925</name>
    <dbReference type="NCBI Taxonomy" id="1340428"/>
    <lineage>
        <taxon>Eukaryota</taxon>
        <taxon>Fungi</taxon>
        <taxon>Dikarya</taxon>
        <taxon>Ascomycota</taxon>
        <taxon>Pezizomycotina</taxon>
        <taxon>Dothideomycetes</taxon>
        <taxon>Pleosporomycetidae</taxon>
        <taxon>Pleosporales</taxon>
        <taxon>Sporormiaceae</taxon>
        <taxon>Sporormia</taxon>
    </lineage>
</organism>
<evidence type="ECO:0000313" key="4">
    <source>
        <dbReference type="Proteomes" id="UP000799440"/>
    </source>
</evidence>
<protein>
    <recommendedName>
        <fullName evidence="2">DUF7726 domain-containing protein</fullName>
    </recommendedName>
</protein>
<name>A0A6A6V2N2_9PLEO</name>
<proteinExistence type="predicted"/>
<reference evidence="3" key="1">
    <citation type="journal article" date="2020" name="Stud. Mycol.">
        <title>101 Dothideomycetes genomes: a test case for predicting lifestyles and emergence of pathogens.</title>
        <authorList>
            <person name="Haridas S."/>
            <person name="Albert R."/>
            <person name="Binder M."/>
            <person name="Bloem J."/>
            <person name="Labutti K."/>
            <person name="Salamov A."/>
            <person name="Andreopoulos B."/>
            <person name="Baker S."/>
            <person name="Barry K."/>
            <person name="Bills G."/>
            <person name="Bluhm B."/>
            <person name="Cannon C."/>
            <person name="Castanera R."/>
            <person name="Culley D."/>
            <person name="Daum C."/>
            <person name="Ezra D."/>
            <person name="Gonzalez J."/>
            <person name="Henrissat B."/>
            <person name="Kuo A."/>
            <person name="Liang C."/>
            <person name="Lipzen A."/>
            <person name="Lutzoni F."/>
            <person name="Magnuson J."/>
            <person name="Mondo S."/>
            <person name="Nolan M."/>
            <person name="Ohm R."/>
            <person name="Pangilinan J."/>
            <person name="Park H.-J."/>
            <person name="Ramirez L."/>
            <person name="Alfaro M."/>
            <person name="Sun H."/>
            <person name="Tritt A."/>
            <person name="Yoshinaga Y."/>
            <person name="Zwiers L.-H."/>
            <person name="Turgeon B."/>
            <person name="Goodwin S."/>
            <person name="Spatafora J."/>
            <person name="Crous P."/>
            <person name="Grigoriev I."/>
        </authorList>
    </citation>
    <scope>NUCLEOTIDE SEQUENCE</scope>
    <source>
        <strain evidence="3">CBS 119925</strain>
    </source>
</reference>
<evidence type="ECO:0000313" key="3">
    <source>
        <dbReference type="EMBL" id="KAF2744832.1"/>
    </source>
</evidence>
<accession>A0A6A6V2N2</accession>
<dbReference type="PANTHER" id="PTHR42339:SF1">
    <property type="entry name" value="HISTONE H1"/>
    <property type="match status" value="1"/>
</dbReference>
<feature type="domain" description="DUF7726" evidence="2">
    <location>
        <begin position="48"/>
        <end position="109"/>
    </location>
</feature>
<dbReference type="InterPro" id="IPR056143">
    <property type="entry name" value="DUF7726"/>
</dbReference>
<dbReference type="Pfam" id="PF24852">
    <property type="entry name" value="DUF7726"/>
    <property type="match status" value="1"/>
</dbReference>
<evidence type="ECO:0000259" key="2">
    <source>
        <dbReference type="Pfam" id="PF24852"/>
    </source>
</evidence>
<gene>
    <name evidence="3" type="ORF">M011DRAFT_488644</name>
</gene>
<keyword evidence="4" id="KW-1185">Reference proteome</keyword>
<dbReference type="AlphaFoldDB" id="A0A6A6V2N2"/>
<feature type="compositionally biased region" description="Basic and acidic residues" evidence="1">
    <location>
        <begin position="116"/>
        <end position="125"/>
    </location>
</feature>
<evidence type="ECO:0000256" key="1">
    <source>
        <dbReference type="SAM" id="MobiDB-lite"/>
    </source>
</evidence>
<sequence>MPPERKSDPYGDLSDQQLHTFIDAMPVDESCDVVRQIMLFPMPRLFSRKIRNLIDSGEYLVKDFLSAINHNSTSYSRFMSQNGPHKGAGSDVYIDAWRFLKKRELRGVKAPRKKTKQDEGDKENESPVATASTPAKKNASKKSDPIRDLSSIHLDGEDEDRVPIFNTCDEIRRKISAYLGQPGITQAAFLRALAAQSHATPNPPIHSHKLAAHVPLTRSARKRVLRREICRGEGEDKEEGGDGTDLGT</sequence>
<dbReference type="OrthoDB" id="2592504at2759"/>
<dbReference type="PANTHER" id="PTHR42339">
    <property type="entry name" value="HISTONE H1"/>
    <property type="match status" value="1"/>
</dbReference>
<feature type="region of interest" description="Disordered" evidence="1">
    <location>
        <begin position="108"/>
        <end position="153"/>
    </location>
</feature>
<dbReference type="EMBL" id="MU006586">
    <property type="protein sequence ID" value="KAF2744832.1"/>
    <property type="molecule type" value="Genomic_DNA"/>
</dbReference>